<comment type="caution">
    <text evidence="1">The sequence shown here is derived from an EMBL/GenBank/DDBJ whole genome shotgun (WGS) entry which is preliminary data.</text>
</comment>
<dbReference type="AlphaFoldDB" id="A0A090WGU8"/>
<accession>A0A090WGU8</accession>
<sequence>MKNKILILGKIPPPIGGVTIHVQRLLSRLESDALSFKFLGSTKNIILLIRELKNFRALHLHSSSPYYRLLIVLLGEFCNTKTIVTIHGDLGRFNSAFKNTVDSMAVRFCTLPIVLNKGSYDKAIKLNSKVKLITAFIPPLNRLELSTVIEDKLSSFSENYQLTFSTNAFNRTIDKNGDEIYGIEMLIPLFTKHSDYALIISDPSGAYSEYFKDQKITVPINIHIINYPHSYFEILDRVDVSIRNTSTDGDPLSIKESLFLGTPVIASNVVSRHSDCILYSRDSLSNDFETIIELLKSHTINSPIKDGSIEIFKLYQQFFGNI</sequence>
<evidence type="ECO:0000313" key="2">
    <source>
        <dbReference type="Proteomes" id="UP000029647"/>
    </source>
</evidence>
<organism evidence="1 2">
    <name type="scientific">Nonlabens ulvanivorans</name>
    <name type="common">Persicivirga ulvanivorans</name>
    <dbReference type="NCBI Taxonomy" id="906888"/>
    <lineage>
        <taxon>Bacteria</taxon>
        <taxon>Pseudomonadati</taxon>
        <taxon>Bacteroidota</taxon>
        <taxon>Flavobacteriia</taxon>
        <taxon>Flavobacteriales</taxon>
        <taxon>Flavobacteriaceae</taxon>
        <taxon>Nonlabens</taxon>
    </lineage>
</organism>
<evidence type="ECO:0000313" key="1">
    <source>
        <dbReference type="EMBL" id="GAL76280.1"/>
    </source>
</evidence>
<dbReference type="EMBL" id="BBNT01000009">
    <property type="protein sequence ID" value="GAL76280.1"/>
    <property type="molecule type" value="Genomic_DNA"/>
</dbReference>
<dbReference type="Proteomes" id="UP000029647">
    <property type="component" value="Unassembled WGS sequence"/>
</dbReference>
<name>A0A090WGU8_NONUL</name>
<reference evidence="1 2" key="1">
    <citation type="journal article" date="2014" name="Genome Announc.">
        <title>Draft Genome Sequences of Marine Flavobacterium Nonlabens Strains NR17, NR24, NR27, NR32, NR33, and Ara13.</title>
        <authorList>
            <person name="Nakanishi M."/>
            <person name="Meirelles P."/>
            <person name="Suzuki R."/>
            <person name="Takatani N."/>
            <person name="Mino S."/>
            <person name="Suda W."/>
            <person name="Oshima K."/>
            <person name="Hattori M."/>
            <person name="Ohkuma M."/>
            <person name="Hosokawa M."/>
            <person name="Miyashita K."/>
            <person name="Thompson F.L."/>
            <person name="Niwa A."/>
            <person name="Sawabe T."/>
            <person name="Sawabe T."/>
        </authorList>
    </citation>
    <scope>NUCLEOTIDE SEQUENCE [LARGE SCALE GENOMIC DNA]</scope>
    <source>
        <strain evidence="2">JCM19275</strain>
    </source>
</reference>
<protein>
    <recommendedName>
        <fullName evidence="3">Glycosyltransferase subfamily 4-like N-terminal domain-containing protein</fullName>
    </recommendedName>
</protein>
<dbReference type="SUPFAM" id="SSF53756">
    <property type="entry name" value="UDP-Glycosyltransferase/glycogen phosphorylase"/>
    <property type="match status" value="1"/>
</dbReference>
<dbReference type="Gene3D" id="3.40.50.2000">
    <property type="entry name" value="Glycogen Phosphorylase B"/>
    <property type="match status" value="2"/>
</dbReference>
<gene>
    <name evidence="1" type="ORF">JCM19275_686</name>
</gene>
<evidence type="ECO:0008006" key="3">
    <source>
        <dbReference type="Google" id="ProtNLM"/>
    </source>
</evidence>
<proteinExistence type="predicted"/>